<keyword evidence="8 13" id="KW-1133">Transmembrane helix</keyword>
<accession>A0A0S2MRX4</accession>
<evidence type="ECO:0000256" key="6">
    <source>
        <dbReference type="ARBA" id="ARBA00022692"/>
    </source>
</evidence>
<protein>
    <recommendedName>
        <fullName evidence="12">ATP synthase complex subunit 8</fullName>
    </recommendedName>
</protein>
<evidence type="ECO:0000256" key="11">
    <source>
        <dbReference type="ARBA" id="ARBA00023136"/>
    </source>
</evidence>
<dbReference type="GO" id="GO:0045259">
    <property type="term" value="C:proton-transporting ATP synthase complex"/>
    <property type="evidence" value="ECO:0007669"/>
    <property type="project" value="UniProtKB-KW"/>
</dbReference>
<keyword evidence="7 12" id="KW-0375">Hydrogen ion transport</keyword>
<geneLocation type="mitochondrion" evidence="14"/>
<gene>
    <name evidence="14" type="primary">atp8</name>
</gene>
<dbReference type="EMBL" id="JX412842">
    <property type="protein sequence ID" value="ALO77483.1"/>
    <property type="molecule type" value="Genomic_DNA"/>
</dbReference>
<comment type="subunit">
    <text evidence="3">F-type ATPases have 2 components, CF(1) - the catalytic core - and CF(0) - the membrane proton channel.</text>
</comment>
<sequence length="51" mass="6260">MPQMAPLNWLSLMIMFILILVLFNVINYYSFNYSVNKKFTKIKKSQINWKW</sequence>
<feature type="transmembrane region" description="Helical" evidence="13">
    <location>
        <begin position="12"/>
        <end position="31"/>
    </location>
</feature>
<comment type="subcellular location">
    <subcellularLocation>
        <location evidence="1 12">Mitochondrion membrane</location>
        <topology evidence="1 12">Single-pass membrane protein</topology>
    </subcellularLocation>
</comment>
<keyword evidence="11 13" id="KW-0472">Membrane</keyword>
<dbReference type="GO" id="GO:0015986">
    <property type="term" value="P:proton motive force-driven ATP synthesis"/>
    <property type="evidence" value="ECO:0007669"/>
    <property type="project" value="InterPro"/>
</dbReference>
<keyword evidence="10 12" id="KW-0496">Mitochondrion</keyword>
<keyword evidence="5 12" id="KW-0138">CF(0)</keyword>
<evidence type="ECO:0000256" key="9">
    <source>
        <dbReference type="ARBA" id="ARBA00023065"/>
    </source>
</evidence>
<evidence type="ECO:0000313" key="14">
    <source>
        <dbReference type="EMBL" id="ALO77483.1"/>
    </source>
</evidence>
<evidence type="ECO:0000256" key="5">
    <source>
        <dbReference type="ARBA" id="ARBA00022547"/>
    </source>
</evidence>
<keyword evidence="4 12" id="KW-0813">Transport</keyword>
<evidence type="ECO:0000256" key="12">
    <source>
        <dbReference type="RuleBase" id="RU003661"/>
    </source>
</evidence>
<dbReference type="GO" id="GO:0031966">
    <property type="term" value="C:mitochondrial membrane"/>
    <property type="evidence" value="ECO:0007669"/>
    <property type="project" value="UniProtKB-SubCell"/>
</dbReference>
<dbReference type="GO" id="GO:0015078">
    <property type="term" value="F:proton transmembrane transporter activity"/>
    <property type="evidence" value="ECO:0007669"/>
    <property type="project" value="InterPro"/>
</dbReference>
<evidence type="ECO:0000256" key="1">
    <source>
        <dbReference type="ARBA" id="ARBA00004304"/>
    </source>
</evidence>
<evidence type="ECO:0000256" key="4">
    <source>
        <dbReference type="ARBA" id="ARBA00022448"/>
    </source>
</evidence>
<dbReference type="Pfam" id="PF00895">
    <property type="entry name" value="ATP-synt_8"/>
    <property type="match status" value="1"/>
</dbReference>
<keyword evidence="6 12" id="KW-0812">Transmembrane</keyword>
<evidence type="ECO:0000256" key="2">
    <source>
        <dbReference type="ARBA" id="ARBA00008892"/>
    </source>
</evidence>
<organism evidence="14">
    <name type="scientific">Platydema sp. PLA01</name>
    <dbReference type="NCBI Taxonomy" id="1205640"/>
    <lineage>
        <taxon>Eukaryota</taxon>
        <taxon>Metazoa</taxon>
        <taxon>Ecdysozoa</taxon>
        <taxon>Arthropoda</taxon>
        <taxon>Hexapoda</taxon>
        <taxon>Insecta</taxon>
        <taxon>Pterygota</taxon>
        <taxon>Neoptera</taxon>
        <taxon>Endopterygota</taxon>
        <taxon>Coleoptera</taxon>
        <taxon>Polyphaga</taxon>
        <taxon>Cucujiformia</taxon>
        <taxon>Tenebrionidae</taxon>
        <taxon>Diaperinae</taxon>
        <taxon>Platydema</taxon>
    </lineage>
</organism>
<name>A0A0S2MRX4_9CUCU</name>
<comment type="similarity">
    <text evidence="2 12">Belongs to the ATPase protein 8 family.</text>
</comment>
<proteinExistence type="inferred from homology"/>
<evidence type="ECO:0000256" key="7">
    <source>
        <dbReference type="ARBA" id="ARBA00022781"/>
    </source>
</evidence>
<dbReference type="InterPro" id="IPR001421">
    <property type="entry name" value="ATP8_metazoa"/>
</dbReference>
<evidence type="ECO:0000256" key="8">
    <source>
        <dbReference type="ARBA" id="ARBA00022989"/>
    </source>
</evidence>
<reference evidence="14" key="1">
    <citation type="submission" date="2012-06" db="EMBL/GenBank/DDBJ databases">
        <title>Mitogenomics of the Coleoptera under dense taxon sampling.</title>
        <authorList>
            <person name="Timmermans M.J.T.N."/>
            <person name="Lim J."/>
            <person name="Dodsworth S."/>
            <person name="Haran J."/>
            <person name="Ahrens D."/>
            <person name="Bocak L."/>
            <person name="London A."/>
            <person name="Culverwell L."/>
            <person name="Vogler A.P."/>
        </authorList>
    </citation>
    <scope>NUCLEOTIDE SEQUENCE</scope>
</reference>
<evidence type="ECO:0000256" key="13">
    <source>
        <dbReference type="SAM" id="Phobius"/>
    </source>
</evidence>
<keyword evidence="9 12" id="KW-0406">Ion transport</keyword>
<dbReference type="AlphaFoldDB" id="A0A0S2MRX4"/>
<evidence type="ECO:0000256" key="10">
    <source>
        <dbReference type="ARBA" id="ARBA00023128"/>
    </source>
</evidence>
<evidence type="ECO:0000256" key="3">
    <source>
        <dbReference type="ARBA" id="ARBA00011291"/>
    </source>
</evidence>